<gene>
    <name evidence="1" type="ORF">Prubr_17980</name>
</gene>
<proteinExistence type="predicted"/>
<dbReference type="KEGG" id="pry:Prubr_17980"/>
<dbReference type="Proteomes" id="UP000680866">
    <property type="component" value="Chromosome"/>
</dbReference>
<protein>
    <submittedName>
        <fullName evidence="1">Uncharacterized protein</fullName>
    </submittedName>
</protein>
<evidence type="ECO:0000313" key="2">
    <source>
        <dbReference type="Proteomes" id="UP000680866"/>
    </source>
</evidence>
<keyword evidence="2" id="KW-1185">Reference proteome</keyword>
<organism evidence="1 2">
    <name type="scientific">Polymorphospora rubra</name>
    <dbReference type="NCBI Taxonomy" id="338584"/>
    <lineage>
        <taxon>Bacteria</taxon>
        <taxon>Bacillati</taxon>
        <taxon>Actinomycetota</taxon>
        <taxon>Actinomycetes</taxon>
        <taxon>Micromonosporales</taxon>
        <taxon>Micromonosporaceae</taxon>
        <taxon>Polymorphospora</taxon>
    </lineage>
</organism>
<evidence type="ECO:0000313" key="1">
    <source>
        <dbReference type="EMBL" id="BCJ64777.1"/>
    </source>
</evidence>
<reference evidence="1" key="1">
    <citation type="submission" date="2020-08" db="EMBL/GenBank/DDBJ databases">
        <title>Whole genome shotgun sequence of Polymorphospora rubra NBRC 101157.</title>
        <authorList>
            <person name="Komaki H."/>
            <person name="Tamura T."/>
        </authorList>
    </citation>
    <scope>NUCLEOTIDE SEQUENCE</scope>
    <source>
        <strain evidence="1">NBRC 101157</strain>
    </source>
</reference>
<name>A0A810MUC0_9ACTN</name>
<dbReference type="AlphaFoldDB" id="A0A810MUC0"/>
<dbReference type="EMBL" id="AP023359">
    <property type="protein sequence ID" value="BCJ64777.1"/>
    <property type="molecule type" value="Genomic_DNA"/>
</dbReference>
<sequence>MTDAADVASDAEPTYRWLAQPPNLPRYGYAEITEALVPILTWPAVPVLKRVEHGLSVVERFVLEAALTLQGVRAEDITEITGIPTDIVFRVADRLRALGALDRVDDTFEPIEPVTREVLTSQRLPEYHQANLRFMYLADTDELIAYDSGPGTPDPPLVHLVPVACQAPVPAGLVGRSRATLLNERIAAGRVAGLPDWVHAAVDDDVRMPETSPAYRCRRGHLKSAGNGAALVLELYDGDNPERRGRPCSFDGADRLRERLRACADALDGALRPLTPVSQAEATVRDDRTVRFFTVTTEGARYFGDQGLPISRPLGLSIRSTQAIVAVPARLAPADPAAAGLFALDHAVHHMLETPLSELTPQTAAQAVAGAVEIHQLPETAVTVDELRSELWRRRHFTPLYTLRAAEDFDYD</sequence>
<dbReference type="RefSeq" id="WP_212823604.1">
    <property type="nucleotide sequence ID" value="NZ_AP023359.1"/>
</dbReference>
<accession>A0A810MUC0</accession>